<evidence type="ECO:0000313" key="7">
    <source>
        <dbReference type="Proteomes" id="UP000235388"/>
    </source>
</evidence>
<protein>
    <recommendedName>
        <fullName evidence="2">RlpA-like protein double-psi beta-barrel domain-containing protein</fullName>
    </recommendedName>
</protein>
<dbReference type="InterPro" id="IPR051477">
    <property type="entry name" value="Expansin_CellWall"/>
</dbReference>
<dbReference type="EMBL" id="PGCI01000862">
    <property type="protein sequence ID" value="PLW13132.1"/>
    <property type="molecule type" value="Genomic_DNA"/>
</dbReference>
<evidence type="ECO:0000313" key="3">
    <source>
        <dbReference type="EMBL" id="PLW13132.1"/>
    </source>
</evidence>
<dbReference type="Gene3D" id="2.40.40.10">
    <property type="entry name" value="RlpA-like domain"/>
    <property type="match status" value="1"/>
</dbReference>
<dbReference type="InterPro" id="IPR036908">
    <property type="entry name" value="RlpA-like_sf"/>
</dbReference>
<dbReference type="InterPro" id="IPR009009">
    <property type="entry name" value="RlpA-like_DPBB"/>
</dbReference>
<gene>
    <name evidence="6" type="ORF">PCANC_11907</name>
    <name evidence="4" type="ORF">PCANC_14775</name>
    <name evidence="5" type="ORF">PCASD_06081</name>
    <name evidence="3" type="ORF">PCASD_18234</name>
</gene>
<keyword evidence="1" id="KW-0732">Signal</keyword>
<dbReference type="Proteomes" id="UP000235392">
    <property type="component" value="Unassembled WGS sequence"/>
</dbReference>
<dbReference type="AlphaFoldDB" id="A0A2N5SNX2"/>
<dbReference type="Pfam" id="PF03330">
    <property type="entry name" value="DPBB_1"/>
    <property type="match status" value="1"/>
</dbReference>
<sequence>MYNSQILTLGSLILQISMSTRYGYALNIEAIPSNKVLSTPPGASYILAVETPKAIFHQERRYDSLSAANNGTGSTVSKGRKKCSNGIKSRYCRSYHRKLKLQQSASVVAAKNTLESTAGESSTAIAETSKVVAETPQVVAETHKVSTAENSRVATETPEVAAETSKVLAVEPAKVVSQIPKAVAETAQVVAEAPHVVAEASTTSSATGTNTGDATYYGTGMGACGIVSADTSMIAAASRLLFDSFPGATANPNLNPICGRKVRATYQGKSVEVELVDRCEACAVHDLDFSPTAFAQLGAMESGRLHGMTWVWV</sequence>
<keyword evidence="7" id="KW-1185">Reference proteome</keyword>
<name>A0A2N5SNX2_9BASI</name>
<dbReference type="PANTHER" id="PTHR31836:SF27">
    <property type="entry name" value="RLPA-LIKE PROTEIN DOUBLE-PSI BETA-BARREL DOMAIN-CONTAINING PROTEIN"/>
    <property type="match status" value="1"/>
</dbReference>
<dbReference type="STRING" id="200324.A0A2N5SNX2"/>
<dbReference type="OrthoDB" id="623670at2759"/>
<dbReference type="EMBL" id="PGCJ01000128">
    <property type="protein sequence ID" value="PLW45406.1"/>
    <property type="molecule type" value="Genomic_DNA"/>
</dbReference>
<dbReference type="EMBL" id="PGCI01000072">
    <property type="protein sequence ID" value="PLW43064.1"/>
    <property type="molecule type" value="Genomic_DNA"/>
</dbReference>
<feature type="domain" description="RlpA-like protein double-psi beta-barrel" evidence="2">
    <location>
        <begin position="210"/>
        <end position="304"/>
    </location>
</feature>
<evidence type="ECO:0000259" key="2">
    <source>
        <dbReference type="Pfam" id="PF03330"/>
    </source>
</evidence>
<evidence type="ECO:0000313" key="5">
    <source>
        <dbReference type="EMBL" id="PLW43064.1"/>
    </source>
</evidence>
<evidence type="ECO:0000313" key="4">
    <source>
        <dbReference type="EMBL" id="PLW14914.1"/>
    </source>
</evidence>
<evidence type="ECO:0000256" key="1">
    <source>
        <dbReference type="ARBA" id="ARBA00022729"/>
    </source>
</evidence>
<dbReference type="PANTHER" id="PTHR31836">
    <property type="match status" value="1"/>
</dbReference>
<evidence type="ECO:0000313" key="8">
    <source>
        <dbReference type="Proteomes" id="UP000235392"/>
    </source>
</evidence>
<reference evidence="7 8" key="1">
    <citation type="submission" date="2017-11" db="EMBL/GenBank/DDBJ databases">
        <title>De novo assembly and phasing of dikaryotic genomes from two isolates of Puccinia coronata f. sp. avenae, the causal agent of oat crown rust.</title>
        <authorList>
            <person name="Miller M.E."/>
            <person name="Zhang Y."/>
            <person name="Omidvar V."/>
            <person name="Sperschneider J."/>
            <person name="Schwessinger B."/>
            <person name="Raley C."/>
            <person name="Palmer J.M."/>
            <person name="Garnica D."/>
            <person name="Upadhyaya N."/>
            <person name="Rathjen J."/>
            <person name="Taylor J.M."/>
            <person name="Park R.F."/>
            <person name="Dodds P.N."/>
            <person name="Hirsch C.D."/>
            <person name="Kianian S.F."/>
            <person name="Figueroa M."/>
        </authorList>
    </citation>
    <scope>NUCLEOTIDE SEQUENCE [LARGE SCALE GENOMIC DNA]</scope>
    <source>
        <strain evidence="4">12NC29</strain>
        <strain evidence="3">12SD80</strain>
    </source>
</reference>
<dbReference type="CDD" id="cd22191">
    <property type="entry name" value="DPBB_RlpA_EXP_N-like"/>
    <property type="match status" value="1"/>
</dbReference>
<evidence type="ECO:0000313" key="6">
    <source>
        <dbReference type="EMBL" id="PLW45406.1"/>
    </source>
</evidence>
<dbReference type="EMBL" id="PGCJ01000909">
    <property type="protein sequence ID" value="PLW14914.1"/>
    <property type="molecule type" value="Genomic_DNA"/>
</dbReference>
<organism evidence="4 7">
    <name type="scientific">Puccinia coronata f. sp. avenae</name>
    <dbReference type="NCBI Taxonomy" id="200324"/>
    <lineage>
        <taxon>Eukaryota</taxon>
        <taxon>Fungi</taxon>
        <taxon>Dikarya</taxon>
        <taxon>Basidiomycota</taxon>
        <taxon>Pucciniomycotina</taxon>
        <taxon>Pucciniomycetes</taxon>
        <taxon>Pucciniales</taxon>
        <taxon>Pucciniaceae</taxon>
        <taxon>Puccinia</taxon>
    </lineage>
</organism>
<dbReference type="Proteomes" id="UP000235388">
    <property type="component" value="Unassembled WGS sequence"/>
</dbReference>
<comment type="caution">
    <text evidence="4">The sequence shown here is derived from an EMBL/GenBank/DDBJ whole genome shotgun (WGS) entry which is preliminary data.</text>
</comment>
<dbReference type="SUPFAM" id="SSF50685">
    <property type="entry name" value="Barwin-like endoglucanases"/>
    <property type="match status" value="1"/>
</dbReference>
<proteinExistence type="predicted"/>
<accession>A0A2N5SNX2</accession>